<dbReference type="EMBL" id="MPKY01000001">
    <property type="protein sequence ID" value="OJT00575.1"/>
    <property type="molecule type" value="Genomic_DNA"/>
</dbReference>
<comment type="caution">
    <text evidence="1">The sequence shown here is derived from an EMBL/GenBank/DDBJ whole genome shotgun (WGS) entry which is preliminary data.</text>
</comment>
<protein>
    <submittedName>
        <fullName evidence="1">Uncharacterized protein</fullName>
    </submittedName>
</protein>
<sequence length="300" mass="34587">MELKTPQLQNLAQKIGSGTELLETATVKEALAVARSLPISHSYHWLGGLETVFQNVEAEFGKRSVELLARYLLLVFLDDREWRPLCKVPDSIIEEMRQERGRIQAEVVSSSCGHYYPFTDAFYKDFSLLRGKSMPVYTGIVDTHCALWRHPLKFGALSQRLRFGCHLLRMPIGNKYYFQHHLHTSLLARFNQEGRLKTYKLVADLLSVNQDHKGFCGASWYYDPQLERISPRLAYLANDPLLNGAERFHLGADNSGNALAKSKTRNELYKKGKYLPQSYMLVWHRKAMIQWRDSAFSDQE</sequence>
<evidence type="ECO:0000313" key="1">
    <source>
        <dbReference type="EMBL" id="OJT00575.1"/>
    </source>
</evidence>
<name>A0A1M2UZ04_MARNT</name>
<dbReference type="Proteomes" id="UP000183986">
    <property type="component" value="Unassembled WGS sequence"/>
</dbReference>
<dbReference type="RefSeq" id="WP_072677436.1">
    <property type="nucleotide sequence ID" value="NZ_MPKY01000001.1"/>
</dbReference>
<keyword evidence="2" id="KW-1185">Reference proteome</keyword>
<accession>A0A1M2UZ04</accession>
<evidence type="ECO:0000313" key="2">
    <source>
        <dbReference type="Proteomes" id="UP000183986"/>
    </source>
</evidence>
<reference evidence="1" key="1">
    <citation type="submission" date="2016-11" db="EMBL/GenBank/DDBJ databases">
        <title>Draft Genome Sequence of Marinobacter hydrocarbonoclasticus strain STW2, a polyaromatic aromatic hydrocarbon degrading and denitrifying bacterium from rhizosphere of Seagrass Enhalus acodoides.</title>
        <authorList>
            <person name="Ling J."/>
            <person name="Dong J."/>
        </authorList>
    </citation>
    <scope>NUCLEOTIDE SEQUENCE [LARGE SCALE GENOMIC DNA]</scope>
    <source>
        <strain evidence="1">STW2</strain>
    </source>
</reference>
<dbReference type="OrthoDB" id="7199621at2"/>
<proteinExistence type="predicted"/>
<organism evidence="1 2">
    <name type="scientific">Marinobacter nauticus</name>
    <name type="common">Marinobacter hydrocarbonoclasticus</name>
    <name type="synonym">Marinobacter aquaeolei</name>
    <dbReference type="NCBI Taxonomy" id="2743"/>
    <lineage>
        <taxon>Bacteria</taxon>
        <taxon>Pseudomonadati</taxon>
        <taxon>Pseudomonadota</taxon>
        <taxon>Gammaproteobacteria</taxon>
        <taxon>Pseudomonadales</taxon>
        <taxon>Marinobacteraceae</taxon>
        <taxon>Marinobacter</taxon>
    </lineage>
</organism>
<dbReference type="AlphaFoldDB" id="A0A1M2UZ04"/>
<gene>
    <name evidence="1" type="ORF">BEE62_11080</name>
</gene>